<keyword evidence="1" id="KW-1133">Transmembrane helix</keyword>
<keyword evidence="6" id="KW-1185">Reference proteome</keyword>
<evidence type="ECO:0000313" key="3">
    <source>
        <dbReference type="EMBL" id="STQ91014.1"/>
    </source>
</evidence>
<keyword evidence="1" id="KW-0812">Transmembrane</keyword>
<evidence type="ECO:0000313" key="5">
    <source>
        <dbReference type="Proteomes" id="UP000255108"/>
    </source>
</evidence>
<evidence type="ECO:0000313" key="6">
    <source>
        <dbReference type="Proteomes" id="UP000295794"/>
    </source>
</evidence>
<keyword evidence="1" id="KW-0472">Membrane</keyword>
<evidence type="ECO:0000313" key="4">
    <source>
        <dbReference type="EMBL" id="TCU89642.1"/>
    </source>
</evidence>
<accession>A0A377Q6W5</accession>
<feature type="transmembrane region" description="Helical" evidence="1">
    <location>
        <begin position="50"/>
        <end position="69"/>
    </location>
</feature>
<evidence type="ECO:0000259" key="2">
    <source>
        <dbReference type="Pfam" id="PF10062"/>
    </source>
</evidence>
<protein>
    <submittedName>
        <fullName evidence="3">Predicted secreted protein</fullName>
    </submittedName>
    <submittedName>
        <fullName evidence="4">Secreted protein DUF2300</fullName>
    </submittedName>
</protein>
<dbReference type="EMBL" id="UGHR01000001">
    <property type="protein sequence ID" value="STQ91014.1"/>
    <property type="molecule type" value="Genomic_DNA"/>
</dbReference>
<proteinExistence type="predicted"/>
<dbReference type="Proteomes" id="UP000255108">
    <property type="component" value="Unassembled WGS sequence"/>
</dbReference>
<dbReference type="AlphaFoldDB" id="A0A377Q6W5"/>
<organism evidence="3 5">
    <name type="scientific">Iodobacter fluviatilis</name>
    <dbReference type="NCBI Taxonomy" id="537"/>
    <lineage>
        <taxon>Bacteria</taxon>
        <taxon>Pseudomonadati</taxon>
        <taxon>Pseudomonadota</taxon>
        <taxon>Betaproteobacteria</taxon>
        <taxon>Neisseriales</taxon>
        <taxon>Chitinibacteraceae</taxon>
        <taxon>Iodobacter</taxon>
    </lineage>
</organism>
<gene>
    <name evidence="4" type="ORF">EV682_102558</name>
    <name evidence="3" type="ORF">NCTC11159_02085</name>
</gene>
<feature type="domain" description="DUF2300" evidence="2">
    <location>
        <begin position="72"/>
        <end position="154"/>
    </location>
</feature>
<evidence type="ECO:0000256" key="1">
    <source>
        <dbReference type="SAM" id="Phobius"/>
    </source>
</evidence>
<reference evidence="4 6" key="2">
    <citation type="submission" date="2019-03" db="EMBL/GenBank/DDBJ databases">
        <title>Genomic Encyclopedia of Type Strains, Phase IV (KMG-IV): sequencing the most valuable type-strain genomes for metagenomic binning, comparative biology and taxonomic classification.</title>
        <authorList>
            <person name="Goeker M."/>
        </authorList>
    </citation>
    <scope>NUCLEOTIDE SEQUENCE [LARGE SCALE GENOMIC DNA]</scope>
    <source>
        <strain evidence="4 6">DSM 3764</strain>
    </source>
</reference>
<name>A0A377Q6W5_9NEIS</name>
<reference evidence="3 5" key="1">
    <citation type="submission" date="2018-06" db="EMBL/GenBank/DDBJ databases">
        <authorList>
            <consortium name="Pathogen Informatics"/>
            <person name="Doyle S."/>
        </authorList>
    </citation>
    <scope>NUCLEOTIDE SEQUENCE [LARGE SCALE GENOMIC DNA]</scope>
    <source>
        <strain evidence="3 5">NCTC11159</strain>
    </source>
</reference>
<dbReference type="RefSeq" id="WP_207916369.1">
    <property type="nucleotide sequence ID" value="NZ_CAWOLO010000002.1"/>
</dbReference>
<dbReference type="Pfam" id="PF10062">
    <property type="entry name" value="DUF2300"/>
    <property type="match status" value="1"/>
</dbReference>
<dbReference type="Proteomes" id="UP000295794">
    <property type="component" value="Unassembled WGS sequence"/>
</dbReference>
<dbReference type="InterPro" id="IPR018748">
    <property type="entry name" value="DUF2300_secreted"/>
</dbReference>
<sequence>MLWRYASRPKSPLAPLFQRGKASCAARWGDVYLEQNGDNKHHATPFEKGGLRGIFLLILLILLFSSHYATASPPCQPLPEIQQRLGQFARGWHSKLAMETGYAPPARYTVCQLKSGLPFADHRLKRIYIRGLASEDDEITLAHEYLHLAFSHHPRGHDEVFIEALARRLVGVP</sequence>
<dbReference type="EMBL" id="SMBT01000002">
    <property type="protein sequence ID" value="TCU89642.1"/>
    <property type="molecule type" value="Genomic_DNA"/>
</dbReference>